<dbReference type="Pfam" id="PF01012">
    <property type="entry name" value="ETF"/>
    <property type="match status" value="1"/>
</dbReference>
<keyword evidence="3" id="KW-0813">Transport</keyword>
<evidence type="ECO:0000313" key="7">
    <source>
        <dbReference type="Proteomes" id="UP001055955"/>
    </source>
</evidence>
<dbReference type="Proteomes" id="UP001055955">
    <property type="component" value="Chromosome"/>
</dbReference>
<reference evidence="6 7" key="1">
    <citation type="journal article" date="2022" name="Nat. Microbiol.">
        <title>The microbiome of a bacterivorous marine choanoflagellate contains a resource-demanding obligate bacterial associate.</title>
        <authorList>
            <person name="Needham D.M."/>
            <person name="Poirier C."/>
            <person name="Bachy C."/>
            <person name="George E.E."/>
            <person name="Wilken S."/>
            <person name="Yung C.C.M."/>
            <person name="Limardo A.J."/>
            <person name="Morando M."/>
            <person name="Sudek L."/>
            <person name="Malmstrom R.R."/>
            <person name="Keeling P.J."/>
            <person name="Santoro A.E."/>
            <person name="Worden A.Z."/>
        </authorList>
    </citation>
    <scope>NUCLEOTIDE SEQUENCE [LARGE SCALE GENOMIC DNA]</scope>
    <source>
        <strain evidence="6 7">Comchoano-1</strain>
    </source>
</reference>
<dbReference type="PANTHER" id="PTHR21294">
    <property type="entry name" value="ELECTRON TRANSFER FLAVOPROTEIN BETA-SUBUNIT"/>
    <property type="match status" value="1"/>
</dbReference>
<keyword evidence="4" id="KW-0249">Electron transport</keyword>
<proteinExistence type="inferred from homology"/>
<dbReference type="RefSeq" id="WP_258568239.1">
    <property type="nucleotide sequence ID" value="NZ_CP092900.1"/>
</dbReference>
<dbReference type="SMART" id="SM00893">
    <property type="entry name" value="ETF"/>
    <property type="match status" value="1"/>
</dbReference>
<evidence type="ECO:0000259" key="5">
    <source>
        <dbReference type="SMART" id="SM00893"/>
    </source>
</evidence>
<evidence type="ECO:0000256" key="2">
    <source>
        <dbReference type="ARBA" id="ARBA00016797"/>
    </source>
</evidence>
<dbReference type="InterPro" id="IPR033948">
    <property type="entry name" value="ETF_beta_N"/>
</dbReference>
<evidence type="ECO:0000256" key="4">
    <source>
        <dbReference type="ARBA" id="ARBA00022982"/>
    </source>
</evidence>
<accession>A0ABY5DJH3</accession>
<dbReference type="InterPro" id="IPR012255">
    <property type="entry name" value="ETF_b"/>
</dbReference>
<organism evidence="6 7">
    <name type="scientific">Candidatus Comchoanobacter bicostacola</name>
    <dbReference type="NCBI Taxonomy" id="2919598"/>
    <lineage>
        <taxon>Bacteria</taxon>
        <taxon>Pseudomonadati</taxon>
        <taxon>Pseudomonadota</taxon>
        <taxon>Gammaproteobacteria</taxon>
        <taxon>Candidatus Comchoanobacterales</taxon>
        <taxon>Candidatus Comchoanobacteraceae</taxon>
        <taxon>Candidatus Comchoanobacter</taxon>
    </lineage>
</organism>
<evidence type="ECO:0000256" key="1">
    <source>
        <dbReference type="ARBA" id="ARBA00007557"/>
    </source>
</evidence>
<dbReference type="InterPro" id="IPR014730">
    <property type="entry name" value="ETF_a/b_N"/>
</dbReference>
<dbReference type="Gene3D" id="3.40.50.620">
    <property type="entry name" value="HUPs"/>
    <property type="match status" value="1"/>
</dbReference>
<dbReference type="EMBL" id="CP092900">
    <property type="protein sequence ID" value="UTC24456.1"/>
    <property type="molecule type" value="Genomic_DNA"/>
</dbReference>
<keyword evidence="7" id="KW-1185">Reference proteome</keyword>
<gene>
    <name evidence="6" type="ORF">MMH89_04385</name>
</gene>
<dbReference type="InterPro" id="IPR014729">
    <property type="entry name" value="Rossmann-like_a/b/a_fold"/>
</dbReference>
<comment type="similarity">
    <text evidence="1">Belongs to the ETF beta-subunit/FixA family.</text>
</comment>
<dbReference type="CDD" id="cd01714">
    <property type="entry name" value="ETF_beta"/>
    <property type="match status" value="1"/>
</dbReference>
<sequence length="243" mass="26599">MKALVTVKETIDYQVKVNVKPDESGVITEGVQMSMNPFDAIALEACIQRQEQGQITHTTALNIGQNTSVLQQALAMGADQAVHIEQSCSDPFLKCLMIEAYVKEHTPDIIIMGKLGIDGDHSQIPSMLAGMLDWSCATFASDIRIKDNEIEVDRETDIGIQTVTLSKPCIISCDLRLNTPRFIALPKLLAAKKKPLTSFDPKIEQSSLITTEKVSTPIPKKGCTPTDNLDTFIDQLKSAGLLK</sequence>
<feature type="domain" description="Electron transfer flavoprotein alpha/beta-subunit N-terminal" evidence="5">
    <location>
        <begin position="23"/>
        <end position="208"/>
    </location>
</feature>
<dbReference type="SUPFAM" id="SSF52402">
    <property type="entry name" value="Adenine nucleotide alpha hydrolases-like"/>
    <property type="match status" value="1"/>
</dbReference>
<name>A0ABY5DJH3_9GAMM</name>
<dbReference type="PIRSF" id="PIRSF000090">
    <property type="entry name" value="Beta-ETF"/>
    <property type="match status" value="1"/>
</dbReference>
<dbReference type="PANTHER" id="PTHR21294:SF8">
    <property type="entry name" value="ELECTRON TRANSFER FLAVOPROTEIN SUBUNIT BETA"/>
    <property type="match status" value="1"/>
</dbReference>
<protein>
    <recommendedName>
        <fullName evidence="2">Electron transfer flavoprotein subunit beta</fullName>
    </recommendedName>
</protein>
<evidence type="ECO:0000313" key="6">
    <source>
        <dbReference type="EMBL" id="UTC24456.1"/>
    </source>
</evidence>
<evidence type="ECO:0000256" key="3">
    <source>
        <dbReference type="ARBA" id="ARBA00022448"/>
    </source>
</evidence>